<dbReference type="AlphaFoldDB" id="A0A517DPB1"/>
<evidence type="ECO:0000256" key="3">
    <source>
        <dbReference type="ARBA" id="ARBA00023002"/>
    </source>
</evidence>
<reference evidence="4 5" key="1">
    <citation type="submission" date="2019-02" db="EMBL/GenBank/DDBJ databases">
        <title>Closed genome of Sporomusa termitida DSM 4440.</title>
        <authorList>
            <person name="Poehlein A."/>
            <person name="Daniel R."/>
        </authorList>
    </citation>
    <scope>NUCLEOTIDE SEQUENCE [LARGE SCALE GENOMIC DNA]</scope>
    <source>
        <strain evidence="4 5">DSM 4440</strain>
    </source>
</reference>
<dbReference type="EMBL" id="CP036259">
    <property type="protein sequence ID" value="QDR79200.1"/>
    <property type="molecule type" value="Genomic_DNA"/>
</dbReference>
<keyword evidence="1" id="KW-0004">4Fe-4S</keyword>
<evidence type="ECO:0000256" key="2">
    <source>
        <dbReference type="ARBA" id="ARBA00022596"/>
    </source>
</evidence>
<dbReference type="KEGG" id="sted:SPTER_04680"/>
<dbReference type="InterPro" id="IPR011254">
    <property type="entry name" value="Prismane-like_sf"/>
</dbReference>
<dbReference type="PANTHER" id="PTHR30109:SF4">
    <property type="entry name" value="CARBON MONOXIDE DEHYDROGENASE"/>
    <property type="match status" value="1"/>
</dbReference>
<name>A0A517DPB1_9FIRM</name>
<dbReference type="Proteomes" id="UP000320776">
    <property type="component" value="Chromosome"/>
</dbReference>
<dbReference type="InterPro" id="IPR016101">
    <property type="entry name" value="CO_DH_a-bundle"/>
</dbReference>
<keyword evidence="3" id="KW-0560">Oxidoreductase</keyword>
<keyword evidence="2" id="KW-0533">Nickel</keyword>
<dbReference type="GO" id="GO:0006091">
    <property type="term" value="P:generation of precursor metabolites and energy"/>
    <property type="evidence" value="ECO:0007669"/>
    <property type="project" value="InterPro"/>
</dbReference>
<keyword evidence="1" id="KW-0411">Iron-sulfur</keyword>
<dbReference type="Gene3D" id="1.20.1270.30">
    <property type="match status" value="1"/>
</dbReference>
<organism evidence="4 5">
    <name type="scientific">Sporomusa termitida</name>
    <dbReference type="NCBI Taxonomy" id="2377"/>
    <lineage>
        <taxon>Bacteria</taxon>
        <taxon>Bacillati</taxon>
        <taxon>Bacillota</taxon>
        <taxon>Negativicutes</taxon>
        <taxon>Selenomonadales</taxon>
        <taxon>Sporomusaceae</taxon>
        <taxon>Sporomusa</taxon>
    </lineage>
</organism>
<evidence type="ECO:0000313" key="5">
    <source>
        <dbReference type="Proteomes" id="UP000320776"/>
    </source>
</evidence>
<sequence>MSFEAINEYRKTFPSKQQVIEQTPDPGVRAMLTHLEEAGIPTAFDRFDAQKPHCSFGLAGTCCRICNMGPCRITEKSPKGVCGADAHVIVARNILRWVAAGVAAHGARGREVLLTLKKKRPAANCLYRC</sequence>
<dbReference type="GO" id="GO:0042542">
    <property type="term" value="P:response to hydrogen peroxide"/>
    <property type="evidence" value="ECO:0007669"/>
    <property type="project" value="TreeGrafter"/>
</dbReference>
<dbReference type="Pfam" id="PF03063">
    <property type="entry name" value="Prismane"/>
    <property type="match status" value="1"/>
</dbReference>
<keyword evidence="1" id="KW-0408">Iron</keyword>
<dbReference type="RefSeq" id="WP_211367403.1">
    <property type="nucleotide sequence ID" value="NZ_CP036259.1"/>
</dbReference>
<dbReference type="InterPro" id="IPR004137">
    <property type="entry name" value="HCP/CODH"/>
</dbReference>
<gene>
    <name evidence="4" type="ORF">SPTER_04680</name>
</gene>
<evidence type="ECO:0000313" key="4">
    <source>
        <dbReference type="EMBL" id="QDR79200.1"/>
    </source>
</evidence>
<dbReference type="GO" id="GO:0043885">
    <property type="term" value="F:anaerobic carbon-monoxide dehydrogenase activity"/>
    <property type="evidence" value="ECO:0007669"/>
    <property type="project" value="InterPro"/>
</dbReference>
<keyword evidence="5" id="KW-1185">Reference proteome</keyword>
<accession>A0A517DPB1</accession>
<dbReference type="SUPFAM" id="SSF56821">
    <property type="entry name" value="Prismane protein-like"/>
    <property type="match status" value="1"/>
</dbReference>
<evidence type="ECO:0000256" key="1">
    <source>
        <dbReference type="ARBA" id="ARBA00022485"/>
    </source>
</evidence>
<dbReference type="GO" id="GO:0004601">
    <property type="term" value="F:peroxidase activity"/>
    <property type="evidence" value="ECO:0007669"/>
    <property type="project" value="TreeGrafter"/>
</dbReference>
<keyword evidence="1" id="KW-0479">Metal-binding</keyword>
<dbReference type="PANTHER" id="PTHR30109">
    <property type="entry name" value="HYDROXYLAMINE REDUCTASE"/>
    <property type="match status" value="1"/>
</dbReference>
<dbReference type="GO" id="GO:0016151">
    <property type="term" value="F:nickel cation binding"/>
    <property type="evidence" value="ECO:0007669"/>
    <property type="project" value="InterPro"/>
</dbReference>
<dbReference type="GO" id="GO:0050418">
    <property type="term" value="F:hydroxylamine reductase activity"/>
    <property type="evidence" value="ECO:0007669"/>
    <property type="project" value="TreeGrafter"/>
</dbReference>
<dbReference type="GO" id="GO:0051539">
    <property type="term" value="F:4 iron, 4 sulfur cluster binding"/>
    <property type="evidence" value="ECO:0007669"/>
    <property type="project" value="UniProtKB-KW"/>
</dbReference>
<proteinExistence type="predicted"/>
<protein>
    <submittedName>
        <fullName evidence="4">Carbon-monoxide dehydrogenase, catalytic subunit</fullName>
    </submittedName>
</protein>